<gene>
    <name evidence="2" type="ORF">Prudu_014207</name>
</gene>
<feature type="compositionally biased region" description="Basic residues" evidence="1">
    <location>
        <begin position="62"/>
        <end position="79"/>
    </location>
</feature>
<evidence type="ECO:0000256" key="1">
    <source>
        <dbReference type="SAM" id="MobiDB-lite"/>
    </source>
</evidence>
<accession>A0A4Y1RGE0</accession>
<sequence>MNSGTKKGKAALAFWGRHALKVKARITKAAGKKPVALPHASAASLPHASAASLTKCSIKFPKEKKKPQNKAKHGRRGGAKRTGNTAYGSNNTISLREELTGKKQTKGPAVNAKSALKLEHLQRLAVWAGGEASVPSLGAFFAHTLASAQEALGVPPDPSLFTCQRCETILQPGLNCTVRIEKNRSKKRRKSKKPTSFSQNNVVYTCHFCSHRNLKRGTPHGHMKVICPTKTKTTSKLKHAKSISQKSVSSKKSIVAEDEVRKANEIAASEIIQANEIASSEITREIQANEIASSEIAREIQRNETASEIENETASSEIAREIQVNETASSEIAREIQENETASLEIAKENCIVETWADEDEVTIVNEMASSAMAGEIPMVDSPETPKVRTGPTLLLGGKRRKRNKSVSKKPAEPENSPTPTDAENTGSMSNKRRRKKWTSLKEIAESSEHKNIRNISDLTIPFFV</sequence>
<evidence type="ECO:0008006" key="3">
    <source>
        <dbReference type="Google" id="ProtNLM"/>
    </source>
</evidence>
<dbReference type="PANTHER" id="PTHR36072">
    <property type="entry name" value="OS01G0541600 PROTEIN"/>
    <property type="match status" value="1"/>
</dbReference>
<feature type="compositionally biased region" description="Polar residues" evidence="1">
    <location>
        <begin position="82"/>
        <end position="92"/>
    </location>
</feature>
<organism evidence="2">
    <name type="scientific">Prunus dulcis</name>
    <name type="common">Almond</name>
    <name type="synonym">Amygdalus dulcis</name>
    <dbReference type="NCBI Taxonomy" id="3755"/>
    <lineage>
        <taxon>Eukaryota</taxon>
        <taxon>Viridiplantae</taxon>
        <taxon>Streptophyta</taxon>
        <taxon>Embryophyta</taxon>
        <taxon>Tracheophyta</taxon>
        <taxon>Spermatophyta</taxon>
        <taxon>Magnoliopsida</taxon>
        <taxon>eudicotyledons</taxon>
        <taxon>Gunneridae</taxon>
        <taxon>Pentapetalae</taxon>
        <taxon>rosids</taxon>
        <taxon>fabids</taxon>
        <taxon>Rosales</taxon>
        <taxon>Rosaceae</taxon>
        <taxon>Amygdaloideae</taxon>
        <taxon>Amygdaleae</taxon>
        <taxon>Prunus</taxon>
    </lineage>
</organism>
<dbReference type="EMBL" id="AP019301">
    <property type="protein sequence ID" value="BBH03359.1"/>
    <property type="molecule type" value="Genomic_DNA"/>
</dbReference>
<feature type="compositionally biased region" description="Polar residues" evidence="1">
    <location>
        <begin position="416"/>
        <end position="430"/>
    </location>
</feature>
<feature type="region of interest" description="Disordered" evidence="1">
    <location>
        <begin position="57"/>
        <end position="92"/>
    </location>
</feature>
<evidence type="ECO:0000313" key="2">
    <source>
        <dbReference type="EMBL" id="BBH03359.1"/>
    </source>
</evidence>
<feature type="region of interest" description="Disordered" evidence="1">
    <location>
        <begin position="375"/>
        <end position="452"/>
    </location>
</feature>
<feature type="compositionally biased region" description="Basic residues" evidence="1">
    <location>
        <begin position="398"/>
        <end position="408"/>
    </location>
</feature>
<proteinExistence type="predicted"/>
<dbReference type="Gene3D" id="6.20.50.20">
    <property type="match status" value="1"/>
</dbReference>
<name>A0A4Y1RGE0_PRUDU</name>
<reference evidence="2" key="1">
    <citation type="journal article" date="2019" name="Science">
        <title>Mutation of a bHLH transcription factor allowed almond domestication.</title>
        <authorList>
            <person name="Sanchez-Perez R."/>
            <person name="Pavan S."/>
            <person name="Mazzeo R."/>
            <person name="Moldovan C."/>
            <person name="Aiese Cigliano R."/>
            <person name="Del Cueto J."/>
            <person name="Ricciardi F."/>
            <person name="Lotti C."/>
            <person name="Ricciardi L."/>
            <person name="Dicenta F."/>
            <person name="Lopez-Marques R.L."/>
            <person name="Lindberg Moller B."/>
        </authorList>
    </citation>
    <scope>NUCLEOTIDE SEQUENCE</scope>
</reference>
<dbReference type="Pfam" id="PF04032">
    <property type="entry name" value="Rpr2"/>
    <property type="match status" value="1"/>
</dbReference>
<dbReference type="PANTHER" id="PTHR36072:SF2">
    <property type="entry name" value="OS01G0531000 PROTEIN"/>
    <property type="match status" value="1"/>
</dbReference>
<protein>
    <recommendedName>
        <fullName evidence="3">RNAse P, Rpr2/Rpp21 subunit</fullName>
    </recommendedName>
</protein>
<dbReference type="AlphaFoldDB" id="A0A4Y1RGE0"/>
<dbReference type="InterPro" id="IPR007175">
    <property type="entry name" value="Rpr2/Snm1/Rpp21"/>
</dbReference>
<feature type="compositionally biased region" description="Basic and acidic residues" evidence="1">
    <location>
        <begin position="443"/>
        <end position="452"/>
    </location>
</feature>
<dbReference type="GO" id="GO:0006396">
    <property type="term" value="P:RNA processing"/>
    <property type="evidence" value="ECO:0007669"/>
    <property type="project" value="InterPro"/>
</dbReference>